<accession>A0A914PBJ2</accession>
<sequence>MGALLKNLRDLLVYFDGLTNVHQFQQYHANVQGFIHRIDGLLSVSPISRPRDVARLADRLDYEVRKMFSLRNPLLLICITHDAMSKNKSRLPHLNTNRSKVLSDCDLAYCTLSGLIVHRSSKL</sequence>
<evidence type="ECO:0000313" key="2">
    <source>
        <dbReference type="WBParaSite" id="PDA_v2.g14937.t1"/>
    </source>
</evidence>
<keyword evidence="1" id="KW-1185">Reference proteome</keyword>
<organism evidence="1 2">
    <name type="scientific">Panagrolaimus davidi</name>
    <dbReference type="NCBI Taxonomy" id="227884"/>
    <lineage>
        <taxon>Eukaryota</taxon>
        <taxon>Metazoa</taxon>
        <taxon>Ecdysozoa</taxon>
        <taxon>Nematoda</taxon>
        <taxon>Chromadorea</taxon>
        <taxon>Rhabditida</taxon>
        <taxon>Tylenchina</taxon>
        <taxon>Panagrolaimomorpha</taxon>
        <taxon>Panagrolaimoidea</taxon>
        <taxon>Panagrolaimidae</taxon>
        <taxon>Panagrolaimus</taxon>
    </lineage>
</organism>
<protein>
    <submittedName>
        <fullName evidence="2">Uncharacterized protein</fullName>
    </submittedName>
</protein>
<proteinExistence type="predicted"/>
<reference evidence="2" key="1">
    <citation type="submission" date="2022-11" db="UniProtKB">
        <authorList>
            <consortium name="WormBaseParasite"/>
        </authorList>
    </citation>
    <scope>IDENTIFICATION</scope>
</reference>
<dbReference type="WBParaSite" id="PDA_v2.g14937.t1">
    <property type="protein sequence ID" value="PDA_v2.g14937.t1"/>
    <property type="gene ID" value="PDA_v2.g14937"/>
</dbReference>
<name>A0A914PBJ2_9BILA</name>
<dbReference type="Proteomes" id="UP000887578">
    <property type="component" value="Unplaced"/>
</dbReference>
<dbReference type="AlphaFoldDB" id="A0A914PBJ2"/>
<evidence type="ECO:0000313" key="1">
    <source>
        <dbReference type="Proteomes" id="UP000887578"/>
    </source>
</evidence>